<reference evidence="1" key="1">
    <citation type="submission" date="2020-06" db="EMBL/GenBank/DDBJ databases">
        <title>Draft genome of Bugula neritina, a colonial animal packing powerful symbionts and potential medicines.</title>
        <authorList>
            <person name="Rayko M."/>
        </authorList>
    </citation>
    <scope>NUCLEOTIDE SEQUENCE [LARGE SCALE GENOMIC DNA]</scope>
    <source>
        <strain evidence="1">Kwan_BN1</strain>
    </source>
</reference>
<dbReference type="OrthoDB" id="1926212at2759"/>
<comment type="caution">
    <text evidence="1">The sequence shown here is derived from an EMBL/GenBank/DDBJ whole genome shotgun (WGS) entry which is preliminary data.</text>
</comment>
<dbReference type="Proteomes" id="UP000593567">
    <property type="component" value="Unassembled WGS sequence"/>
</dbReference>
<dbReference type="EMBL" id="VXIV02000109">
    <property type="protein sequence ID" value="KAF6040708.1"/>
    <property type="molecule type" value="Genomic_DNA"/>
</dbReference>
<name>A0A7J7KRD5_BUGNE</name>
<gene>
    <name evidence="1" type="ORF">EB796_000975</name>
</gene>
<protein>
    <submittedName>
        <fullName evidence="1">TTC13</fullName>
    </submittedName>
</protein>
<organism evidence="1 2">
    <name type="scientific">Bugula neritina</name>
    <name type="common">Brown bryozoan</name>
    <name type="synonym">Sertularia neritina</name>
    <dbReference type="NCBI Taxonomy" id="10212"/>
    <lineage>
        <taxon>Eukaryota</taxon>
        <taxon>Metazoa</taxon>
        <taxon>Spiralia</taxon>
        <taxon>Lophotrochozoa</taxon>
        <taxon>Bryozoa</taxon>
        <taxon>Gymnolaemata</taxon>
        <taxon>Cheilostomatida</taxon>
        <taxon>Flustrina</taxon>
        <taxon>Buguloidea</taxon>
        <taxon>Bugulidae</taxon>
        <taxon>Bugula</taxon>
    </lineage>
</organism>
<accession>A0A7J7KRD5</accession>
<evidence type="ECO:0000313" key="2">
    <source>
        <dbReference type="Proteomes" id="UP000593567"/>
    </source>
</evidence>
<dbReference type="PANTHER" id="PTHR44523:SF1">
    <property type="entry name" value="TETRATRICOPEPTIDE REPEAT PROTEIN 13"/>
    <property type="match status" value="1"/>
</dbReference>
<dbReference type="AlphaFoldDB" id="A0A7J7KRD5"/>
<sequence length="154" mass="16940">MEVETSLSRTVNFDIELSNLYTNLIQIASKLRTNSVNSEAAIDEMLSMSYFFFTLGPLSRGSASVGLSTLMGMLLSIDMEVMMSFPAGKMLDMEATLAGGRAEFLFSVKHWFKLGSMISPITTLPLVSNTFPTVRSLLELLSNVDDIECDDGFL</sequence>
<proteinExistence type="predicted"/>
<evidence type="ECO:0000313" key="1">
    <source>
        <dbReference type="EMBL" id="KAF6040708.1"/>
    </source>
</evidence>
<keyword evidence="2" id="KW-1185">Reference proteome</keyword>
<dbReference type="PANTHER" id="PTHR44523">
    <property type="entry name" value="TETRATRICOPEPTIDE REPEAT PROTEIN 13"/>
    <property type="match status" value="1"/>
</dbReference>